<feature type="region of interest" description="Disordered" evidence="1">
    <location>
        <begin position="47"/>
        <end position="75"/>
    </location>
</feature>
<dbReference type="RefSeq" id="WP_134365612.1">
    <property type="nucleotide sequence ID" value="NZ_SOFY01000070.1"/>
</dbReference>
<reference evidence="2 3" key="1">
    <citation type="submission" date="2019-03" db="EMBL/GenBank/DDBJ databases">
        <title>Genomics of glacier-inhabiting Cryobacterium strains.</title>
        <authorList>
            <person name="Liu Q."/>
            <person name="Xin Y.-H."/>
        </authorList>
    </citation>
    <scope>NUCLEOTIDE SEQUENCE [LARGE SCALE GENOMIC DNA]</scope>
    <source>
        <strain evidence="3">TMT1-22</strain>
    </source>
</reference>
<keyword evidence="3" id="KW-1185">Reference proteome</keyword>
<evidence type="ECO:0000313" key="2">
    <source>
        <dbReference type="EMBL" id="TFC43411.1"/>
    </source>
</evidence>
<dbReference type="EMBL" id="SOFY01000070">
    <property type="protein sequence ID" value="TFC43411.1"/>
    <property type="molecule type" value="Genomic_DNA"/>
</dbReference>
<gene>
    <name evidence="2" type="ORF">E3O49_13195</name>
</gene>
<comment type="caution">
    <text evidence="2">The sequence shown here is derived from an EMBL/GenBank/DDBJ whole genome shotgun (WGS) entry which is preliminary data.</text>
</comment>
<feature type="compositionally biased region" description="Basic and acidic residues" evidence="1">
    <location>
        <begin position="61"/>
        <end position="75"/>
    </location>
</feature>
<sequence length="75" mass="7958">MGLDDITKKAKAFLNDNRVKDALTSEQAEEMSDKVLGATADAANKVTGGKYEEQIEGARTSADDKIGTDDKPPAT</sequence>
<dbReference type="Pfam" id="PF14013">
    <property type="entry name" value="MT0933_antitox"/>
    <property type="match status" value="1"/>
</dbReference>
<evidence type="ECO:0000256" key="1">
    <source>
        <dbReference type="SAM" id="MobiDB-lite"/>
    </source>
</evidence>
<accession>A0AAQ2C4N2</accession>
<organism evidence="2 3">
    <name type="scientific">Cryobacterium shii</name>
    <dbReference type="NCBI Taxonomy" id="1259235"/>
    <lineage>
        <taxon>Bacteria</taxon>
        <taxon>Bacillati</taxon>
        <taxon>Actinomycetota</taxon>
        <taxon>Actinomycetes</taxon>
        <taxon>Micrococcales</taxon>
        <taxon>Microbacteriaceae</taxon>
        <taxon>Cryobacterium</taxon>
    </lineage>
</organism>
<dbReference type="AlphaFoldDB" id="A0AAQ2C4N2"/>
<dbReference type="InterPro" id="IPR028037">
    <property type="entry name" value="Antitoxin_Rv0909/MT0933"/>
</dbReference>
<proteinExistence type="predicted"/>
<name>A0AAQ2C4N2_9MICO</name>
<evidence type="ECO:0000313" key="3">
    <source>
        <dbReference type="Proteomes" id="UP000297403"/>
    </source>
</evidence>
<dbReference type="Proteomes" id="UP000297403">
    <property type="component" value="Unassembled WGS sequence"/>
</dbReference>
<protein>
    <submittedName>
        <fullName evidence="2">Antitoxin</fullName>
    </submittedName>
</protein>